<evidence type="ECO:0000313" key="9">
    <source>
        <dbReference type="EMBL" id="QUL99002.1"/>
    </source>
</evidence>
<evidence type="ECO:0000256" key="2">
    <source>
        <dbReference type="ARBA" id="ARBA00008107"/>
    </source>
</evidence>
<accession>A0AAT9LEL4</accession>
<gene>
    <name evidence="9" type="primary">phoU</name>
    <name evidence="9" type="ORF">IMF26_02730</name>
</gene>
<dbReference type="PANTHER" id="PTHR42930">
    <property type="entry name" value="PHOSPHATE-SPECIFIC TRANSPORT SYSTEM ACCESSORY PROTEIN PHOU"/>
    <property type="match status" value="1"/>
</dbReference>
<comment type="similarity">
    <text evidence="2 7">Belongs to the PhoU family.</text>
</comment>
<evidence type="ECO:0000259" key="8">
    <source>
        <dbReference type="Pfam" id="PF01895"/>
    </source>
</evidence>
<feature type="domain" description="PhoU" evidence="8">
    <location>
        <begin position="19"/>
        <end position="106"/>
    </location>
</feature>
<dbReference type="InterPro" id="IPR028366">
    <property type="entry name" value="PhoU"/>
</dbReference>
<dbReference type="GO" id="GO:0030643">
    <property type="term" value="P:intracellular phosphate ion homeostasis"/>
    <property type="evidence" value="ECO:0007669"/>
    <property type="project" value="InterPro"/>
</dbReference>
<evidence type="ECO:0000256" key="3">
    <source>
        <dbReference type="ARBA" id="ARBA00011738"/>
    </source>
</evidence>
<evidence type="ECO:0000256" key="6">
    <source>
        <dbReference type="ARBA" id="ARBA00022592"/>
    </source>
</evidence>
<evidence type="ECO:0000256" key="7">
    <source>
        <dbReference type="PIRNR" id="PIRNR003107"/>
    </source>
</evidence>
<keyword evidence="5 7" id="KW-0963">Cytoplasm</keyword>
<name>A0AAT9LEL4_9FIRM</name>
<dbReference type="NCBIfam" id="TIGR02135">
    <property type="entry name" value="phoU_full"/>
    <property type="match status" value="1"/>
</dbReference>
<reference evidence="9" key="2">
    <citation type="journal article" date="2023" name="Biology">
        <title>Prokaryotic Life Associated with Coal-Fire Gas Vents Revealed by Metagenomics.</title>
        <authorList>
            <person name="Kadnikov V.V."/>
            <person name="Mardanov A.V."/>
            <person name="Beletsky A.V."/>
            <person name="Karnachuk O.V."/>
            <person name="Ravin N.V."/>
        </authorList>
    </citation>
    <scope>NUCLEOTIDE SEQUENCE</scope>
    <source>
        <strain evidence="9">Bu02</strain>
    </source>
</reference>
<evidence type="ECO:0000256" key="1">
    <source>
        <dbReference type="ARBA" id="ARBA00004496"/>
    </source>
</evidence>
<proteinExistence type="inferred from homology"/>
<comment type="function">
    <text evidence="7">Plays a role in the regulation of phosphate uptake.</text>
</comment>
<dbReference type="GO" id="GO:0006817">
    <property type="term" value="P:phosphate ion transport"/>
    <property type="evidence" value="ECO:0007669"/>
    <property type="project" value="UniProtKB-KW"/>
</dbReference>
<protein>
    <recommendedName>
        <fullName evidence="7">Phosphate-specific transport system accessory protein PhoU</fullName>
    </recommendedName>
</protein>
<comment type="subcellular location">
    <subcellularLocation>
        <location evidence="1 7">Cytoplasm</location>
    </subcellularLocation>
</comment>
<dbReference type="PIRSF" id="PIRSF003107">
    <property type="entry name" value="PhoU"/>
    <property type="match status" value="1"/>
</dbReference>
<comment type="subunit">
    <text evidence="3 7">Homodimer.</text>
</comment>
<dbReference type="KEGG" id="fcz:IMF26_02730"/>
<dbReference type="Pfam" id="PF01895">
    <property type="entry name" value="PhoU"/>
    <property type="match status" value="2"/>
</dbReference>
<dbReference type="EMBL" id="CP062796">
    <property type="protein sequence ID" value="QUL99002.1"/>
    <property type="molecule type" value="Genomic_DNA"/>
</dbReference>
<sequence>MYNPRISFEKQLKDLEALLLDMGHVAETMLEQALRALSERDVELADRTMELDDEVDDLKFRIESRSMELIATQQPAAKDLRRIFGAIQISSDVERVGDYSVDICKAAKKLADRPLFKPLIDIPRMEQIVVKMLKESLEGFVSRDLALVEKMILDDEEVDHLYHALHDELCDFMKRDPSLVDQAVQLLLISRFLERIADHITNIGERVYYVETGELKELHQ</sequence>
<dbReference type="SUPFAM" id="SSF109755">
    <property type="entry name" value="PhoU-like"/>
    <property type="match status" value="1"/>
</dbReference>
<dbReference type="FunFam" id="1.20.58.220:FF:000004">
    <property type="entry name" value="Phosphate-specific transport system accessory protein PhoU"/>
    <property type="match status" value="1"/>
</dbReference>
<evidence type="ECO:0000256" key="5">
    <source>
        <dbReference type="ARBA" id="ARBA00022490"/>
    </source>
</evidence>
<reference evidence="9" key="1">
    <citation type="submission" date="2020-10" db="EMBL/GenBank/DDBJ databases">
        <authorList>
            <person name="Kadnikov V."/>
            <person name="Beletsky A.V."/>
            <person name="Mardanov A.V."/>
            <person name="Karnachuk O.V."/>
            <person name="Ravin N.V."/>
        </authorList>
    </citation>
    <scope>NUCLEOTIDE SEQUENCE</scope>
    <source>
        <strain evidence="9">Bu02</strain>
    </source>
</reference>
<dbReference type="GO" id="GO:0045936">
    <property type="term" value="P:negative regulation of phosphate metabolic process"/>
    <property type="evidence" value="ECO:0007669"/>
    <property type="project" value="InterPro"/>
</dbReference>
<dbReference type="PANTHER" id="PTHR42930:SF3">
    <property type="entry name" value="PHOSPHATE-SPECIFIC TRANSPORT SYSTEM ACCESSORY PROTEIN PHOU"/>
    <property type="match status" value="1"/>
</dbReference>
<dbReference type="GO" id="GO:0005737">
    <property type="term" value="C:cytoplasm"/>
    <property type="evidence" value="ECO:0007669"/>
    <property type="project" value="UniProtKB-SubCell"/>
</dbReference>
<organism evidence="9">
    <name type="scientific">Candidatus Fermentithermobacillus carboniphilus</name>
    <dbReference type="NCBI Taxonomy" id="3085328"/>
    <lineage>
        <taxon>Bacteria</taxon>
        <taxon>Bacillati</taxon>
        <taxon>Bacillota</taxon>
        <taxon>Candidatus Fermentithermobacillia</taxon>
        <taxon>Candidatus Fermentithermobacillales</taxon>
        <taxon>Candidatus Fermentithermobacillaceae</taxon>
        <taxon>Candidatus Fermentithermobacillus</taxon>
    </lineage>
</organism>
<dbReference type="Gene3D" id="1.20.58.220">
    <property type="entry name" value="Phosphate transport system protein phou homolog 2, domain 2"/>
    <property type="match status" value="1"/>
</dbReference>
<dbReference type="AlphaFoldDB" id="A0AAT9LEL4"/>
<dbReference type="InterPro" id="IPR038078">
    <property type="entry name" value="PhoU-like_sf"/>
</dbReference>
<feature type="domain" description="PhoU" evidence="8">
    <location>
        <begin position="122"/>
        <end position="207"/>
    </location>
</feature>
<keyword evidence="6 7" id="KW-0592">Phosphate transport</keyword>
<keyword evidence="4 7" id="KW-0813">Transport</keyword>
<evidence type="ECO:0000256" key="4">
    <source>
        <dbReference type="ARBA" id="ARBA00022448"/>
    </source>
</evidence>
<dbReference type="InterPro" id="IPR026022">
    <property type="entry name" value="PhoU_dom"/>
</dbReference>